<dbReference type="Proteomes" id="UP000093071">
    <property type="component" value="Chromosome I"/>
</dbReference>
<name>A0A1C3TRA3_XANCT</name>
<gene>
    <name evidence="1" type="ORF">BN444_03307</name>
</gene>
<protein>
    <recommendedName>
        <fullName evidence="3">Beta-glucosidase</fullName>
    </recommendedName>
</protein>
<proteinExistence type="predicted"/>
<evidence type="ECO:0000313" key="2">
    <source>
        <dbReference type="Proteomes" id="UP000093071"/>
    </source>
</evidence>
<accession>A0A1C3TRA3</accession>
<dbReference type="PATRIC" id="fig|1261556.5.peg.3191"/>
<evidence type="ECO:0000313" key="1">
    <source>
        <dbReference type="EMBL" id="SCB05767.1"/>
    </source>
</evidence>
<dbReference type="PROSITE" id="PS51318">
    <property type="entry name" value="TAT"/>
    <property type="match status" value="1"/>
</dbReference>
<dbReference type="EMBL" id="LT604072">
    <property type="protein sequence ID" value="SCB05767.1"/>
    <property type="molecule type" value="Genomic_DNA"/>
</dbReference>
<reference evidence="2" key="1">
    <citation type="submission" date="2016-07" db="EMBL/GenBank/DDBJ databases">
        <authorList>
            <person name="Jaenicke Sebastian"/>
        </authorList>
    </citation>
    <scope>NUCLEOTIDE SEQUENCE [LARGE SCALE GENOMIC DNA]</scope>
</reference>
<dbReference type="AlphaFoldDB" id="A0A1C3TRA3"/>
<organism evidence="1 2">
    <name type="scientific">Xanthomonas translucens pv. translucens DSM 18974</name>
    <dbReference type="NCBI Taxonomy" id="1261556"/>
    <lineage>
        <taxon>Bacteria</taxon>
        <taxon>Pseudomonadati</taxon>
        <taxon>Pseudomonadota</taxon>
        <taxon>Gammaproteobacteria</taxon>
        <taxon>Lysobacterales</taxon>
        <taxon>Lysobacteraceae</taxon>
        <taxon>Xanthomonas</taxon>
        <taxon>Xanthomonas translucens group</taxon>
    </lineage>
</organism>
<sequence length="107" mass="11111">MPFRSTRRGLLLGAGSFALLSQVPMGLALPRGAAKTPAFVDALIARMTVEEKAGQLTLSGSAQQTDAAAAANPVNLRPTAEGQLAAARAGRLTGVFNGSNVRWHQQL</sequence>
<evidence type="ECO:0008006" key="3">
    <source>
        <dbReference type="Google" id="ProtNLM"/>
    </source>
</evidence>
<dbReference type="InterPro" id="IPR006311">
    <property type="entry name" value="TAT_signal"/>
</dbReference>